<dbReference type="Proteomes" id="UP000033483">
    <property type="component" value="Unassembled WGS sequence"/>
</dbReference>
<name>A0A0F4ZKN6_9PEZI</name>
<evidence type="ECO:0000313" key="2">
    <source>
        <dbReference type="EMBL" id="KKA31159.1"/>
    </source>
</evidence>
<sequence>MHIHMDHRRSSSGDVGPSRRPSTSGRSEGGQEPSRRRQYHVESFNPSQSRTSRAKGRDRDSALRGSSGRLFQWPPAGMAPDDVLDERRATALIGYGASTHRGYKKPIPHADPAYFRCFSSSSCKNNGLSGRANNKEIMADMQSMVLQGVNPENRWSPWQTVEQPSYTFYYGCLPGTITLNQWAWSASVIPEAIQLRKSSIELRDVDLIAILQRIYDLQDKVVFDVDDEEVIYKRFIRDPDSKMRSHGPNNTRPLERQVVDLIHILSRPDWIDFSQRKNQLVTQFIFNTTLHKEDDFYKFYHQILLTLELLFRLTHRRFPAEERKRMTTEIPPSVQWSLALARRWKENVRIEEFDREPKDVKLAFPNKKLQMKCIRRFARELKWPHLRETLDEMKYLDGENQLHEMSEDSMAFFSGLILPGDSFPYITMNTLTDMDPDPASGRLEHLLMDYPDCGFQYRNSCTYWSVTSIVGKVLAPTCHTIGGWVGPARPTNDLARTEIARLIVNRPKQRIRGHDVEEMRQVSSPLGPEAEEYAVDEYVLPLPNQHDMVDTVRIELLTMERDDGAGGNGADKRNGSAAASGGAAKHKDRDGEPAGPGDGSSTSSAQAQPPQWYNAKVIFAIDGTSWPLCLQFDVSFISAWPCSDGPHPLWIDYLFERVSVDKIVRIQNWGGVYRGSQQYQATSVVNDDGDETKVLVIEAFGVRDNEVLARAWSAHWGLSAVVADVATTCIGCAIREAYAAALTVVILIDSQLYEEEEIN</sequence>
<gene>
    <name evidence="2" type="ORF">TD95_002288</name>
</gene>
<comment type="caution">
    <text evidence="2">The sequence shown here is derived from an EMBL/GenBank/DDBJ whole genome shotgun (WGS) entry which is preliminary data.</text>
</comment>
<protein>
    <submittedName>
        <fullName evidence="2">Uncharacterized protein</fullName>
    </submittedName>
</protein>
<evidence type="ECO:0000313" key="3">
    <source>
        <dbReference type="Proteomes" id="UP000033483"/>
    </source>
</evidence>
<dbReference type="PANTHER" id="PTHR42345">
    <property type="entry name" value="TPR_REGION DOMAIN-CONTAINING PROTEIN"/>
    <property type="match status" value="1"/>
</dbReference>
<feature type="region of interest" description="Disordered" evidence="1">
    <location>
        <begin position="563"/>
        <end position="608"/>
    </location>
</feature>
<evidence type="ECO:0000256" key="1">
    <source>
        <dbReference type="SAM" id="MobiDB-lite"/>
    </source>
</evidence>
<feature type="compositionally biased region" description="Low complexity" evidence="1">
    <location>
        <begin position="16"/>
        <end position="26"/>
    </location>
</feature>
<dbReference type="AlphaFoldDB" id="A0A0F4ZKN6"/>
<reference evidence="2 3" key="1">
    <citation type="submission" date="2015-03" db="EMBL/GenBank/DDBJ databases">
        <authorList>
            <person name="Radwan O."/>
            <person name="Al-Naeli F.A."/>
            <person name="Rendon G.A."/>
            <person name="Fields C."/>
        </authorList>
    </citation>
    <scope>NUCLEOTIDE SEQUENCE [LARGE SCALE GENOMIC DNA]</scope>
    <source>
        <strain evidence="2">CR-DP1</strain>
    </source>
</reference>
<proteinExistence type="predicted"/>
<dbReference type="EMBL" id="LAEV01000037">
    <property type="protein sequence ID" value="KKA31159.1"/>
    <property type="molecule type" value="Genomic_DNA"/>
</dbReference>
<dbReference type="OrthoDB" id="6493944at2759"/>
<dbReference type="PANTHER" id="PTHR42345:SF1">
    <property type="entry name" value="VTC DOMAIN-CONTAINING PROTEIN"/>
    <property type="match status" value="1"/>
</dbReference>
<accession>A0A0F4ZKN6</accession>
<organism evidence="2 3">
    <name type="scientific">Thielaviopsis punctulata</name>
    <dbReference type="NCBI Taxonomy" id="72032"/>
    <lineage>
        <taxon>Eukaryota</taxon>
        <taxon>Fungi</taxon>
        <taxon>Dikarya</taxon>
        <taxon>Ascomycota</taxon>
        <taxon>Pezizomycotina</taxon>
        <taxon>Sordariomycetes</taxon>
        <taxon>Hypocreomycetidae</taxon>
        <taxon>Microascales</taxon>
        <taxon>Ceratocystidaceae</taxon>
        <taxon>Thielaviopsis</taxon>
    </lineage>
</organism>
<keyword evidence="3" id="KW-1185">Reference proteome</keyword>
<feature type="compositionally biased region" description="Basic and acidic residues" evidence="1">
    <location>
        <begin position="563"/>
        <end position="574"/>
    </location>
</feature>
<feature type="region of interest" description="Disordered" evidence="1">
    <location>
        <begin position="1"/>
        <end position="76"/>
    </location>
</feature>